<dbReference type="InterPro" id="IPR001647">
    <property type="entry name" value="HTH_TetR"/>
</dbReference>
<feature type="DNA-binding region" description="H-T-H motif" evidence="4">
    <location>
        <begin position="30"/>
        <end position="49"/>
    </location>
</feature>
<dbReference type="GO" id="GO:0003700">
    <property type="term" value="F:DNA-binding transcription factor activity"/>
    <property type="evidence" value="ECO:0007669"/>
    <property type="project" value="TreeGrafter"/>
</dbReference>
<name>A0A1L4A0B5_9SPHN</name>
<dbReference type="InterPro" id="IPR036271">
    <property type="entry name" value="Tet_transcr_reg_TetR-rel_C_sf"/>
</dbReference>
<dbReference type="FunFam" id="1.10.10.60:FF:000141">
    <property type="entry name" value="TetR family transcriptional regulator"/>
    <property type="match status" value="1"/>
</dbReference>
<dbReference type="Pfam" id="PF00440">
    <property type="entry name" value="TetR_N"/>
    <property type="match status" value="1"/>
</dbReference>
<sequence>MASQQHIDKRTHILNVAGRLFLEHGFAGTSMGEIAKAGAGSKGTLYTYFDSKEQMFEEFMHAEIEARVAPVFELPTRTDDPTAVLRELGIRYLELTTHPTVSAILRLVIAEASRFPKIGRLFYEGGPKAAHDKLVAFLQRCTDQGHYDIADVSLAASQFVRLCQADIMLEFLFCVREAPDRVEIDHLVDSAVETFTAAYGRRS</sequence>
<dbReference type="SUPFAM" id="SSF46689">
    <property type="entry name" value="Homeodomain-like"/>
    <property type="match status" value="1"/>
</dbReference>
<dbReference type="InterPro" id="IPR009057">
    <property type="entry name" value="Homeodomain-like_sf"/>
</dbReference>
<organism evidence="6 7">
    <name type="scientific">Tardibacter chloracetimidivorans</name>
    <dbReference type="NCBI Taxonomy" id="1921510"/>
    <lineage>
        <taxon>Bacteria</taxon>
        <taxon>Pseudomonadati</taxon>
        <taxon>Pseudomonadota</taxon>
        <taxon>Alphaproteobacteria</taxon>
        <taxon>Sphingomonadales</taxon>
        <taxon>Sphingomonadaceae</taxon>
        <taxon>Tardibacter</taxon>
    </lineage>
</organism>
<evidence type="ECO:0000256" key="2">
    <source>
        <dbReference type="ARBA" id="ARBA00023125"/>
    </source>
</evidence>
<dbReference type="PRINTS" id="PR00455">
    <property type="entry name" value="HTHTETR"/>
</dbReference>
<reference evidence="6 7" key="1">
    <citation type="submission" date="2016-11" db="EMBL/GenBank/DDBJ databases">
        <title>Complete Genome Sequence of alachlor-degrading Sphingomonas sp. strain JJ-A5.</title>
        <authorList>
            <person name="Lee H."/>
            <person name="Ka J.-O."/>
        </authorList>
    </citation>
    <scope>NUCLEOTIDE SEQUENCE [LARGE SCALE GENOMIC DNA]</scope>
    <source>
        <strain evidence="6 7">JJ-A5</strain>
        <plasmid evidence="7">phsl1</plasmid>
    </source>
</reference>
<dbReference type="Pfam" id="PF14246">
    <property type="entry name" value="TetR_C_7"/>
    <property type="match status" value="1"/>
</dbReference>
<dbReference type="Proteomes" id="UP000182063">
    <property type="component" value="Plasmid pHSL1"/>
</dbReference>
<keyword evidence="1" id="KW-0805">Transcription regulation</keyword>
<dbReference type="AlphaFoldDB" id="A0A1L4A0B5"/>
<keyword evidence="2 4" id="KW-0238">DNA-binding</keyword>
<evidence type="ECO:0000256" key="4">
    <source>
        <dbReference type="PROSITE-ProRule" id="PRU00335"/>
    </source>
</evidence>
<dbReference type="EMBL" id="CP018222">
    <property type="protein sequence ID" value="API61269.1"/>
    <property type="molecule type" value="Genomic_DNA"/>
</dbReference>
<dbReference type="OrthoDB" id="9795242at2"/>
<dbReference type="Gene3D" id="1.10.10.60">
    <property type="entry name" value="Homeodomain-like"/>
    <property type="match status" value="1"/>
</dbReference>
<protein>
    <recommendedName>
        <fullName evidence="5">HTH tetR-type domain-containing protein</fullName>
    </recommendedName>
</protein>
<accession>A0A1L4A0B5</accession>
<evidence type="ECO:0000259" key="5">
    <source>
        <dbReference type="PROSITE" id="PS50977"/>
    </source>
</evidence>
<dbReference type="RefSeq" id="WP_072598898.1">
    <property type="nucleotide sequence ID" value="NZ_CP018222.1"/>
</dbReference>
<gene>
    <name evidence="6" type="ORF">BSL82_17615</name>
</gene>
<evidence type="ECO:0000256" key="3">
    <source>
        <dbReference type="ARBA" id="ARBA00023163"/>
    </source>
</evidence>
<dbReference type="InterPro" id="IPR039536">
    <property type="entry name" value="TetR_C_Proteobacteria"/>
</dbReference>
<keyword evidence="6" id="KW-0614">Plasmid</keyword>
<dbReference type="PANTHER" id="PTHR30055:SF146">
    <property type="entry name" value="HTH-TYPE TRANSCRIPTIONAL DUAL REGULATOR CECR"/>
    <property type="match status" value="1"/>
</dbReference>
<dbReference type="PROSITE" id="PS50977">
    <property type="entry name" value="HTH_TETR_2"/>
    <property type="match status" value="1"/>
</dbReference>
<dbReference type="Gene3D" id="1.10.357.10">
    <property type="entry name" value="Tetracycline Repressor, domain 2"/>
    <property type="match status" value="1"/>
</dbReference>
<dbReference type="InterPro" id="IPR050109">
    <property type="entry name" value="HTH-type_TetR-like_transc_reg"/>
</dbReference>
<dbReference type="KEGG" id="sphj:BSL82_17615"/>
<dbReference type="PANTHER" id="PTHR30055">
    <property type="entry name" value="HTH-TYPE TRANSCRIPTIONAL REGULATOR RUTR"/>
    <property type="match status" value="1"/>
</dbReference>
<dbReference type="GO" id="GO:0000976">
    <property type="term" value="F:transcription cis-regulatory region binding"/>
    <property type="evidence" value="ECO:0007669"/>
    <property type="project" value="TreeGrafter"/>
</dbReference>
<geneLocation type="plasmid" evidence="7">
    <name>phsl1</name>
</geneLocation>
<evidence type="ECO:0000313" key="6">
    <source>
        <dbReference type="EMBL" id="API61269.1"/>
    </source>
</evidence>
<evidence type="ECO:0000256" key="1">
    <source>
        <dbReference type="ARBA" id="ARBA00023015"/>
    </source>
</evidence>
<evidence type="ECO:0000313" key="7">
    <source>
        <dbReference type="Proteomes" id="UP000182063"/>
    </source>
</evidence>
<proteinExistence type="predicted"/>
<feature type="domain" description="HTH tetR-type" evidence="5">
    <location>
        <begin position="7"/>
        <end position="67"/>
    </location>
</feature>
<dbReference type="SUPFAM" id="SSF48498">
    <property type="entry name" value="Tetracyclin repressor-like, C-terminal domain"/>
    <property type="match status" value="1"/>
</dbReference>
<keyword evidence="7" id="KW-1185">Reference proteome</keyword>
<keyword evidence="3" id="KW-0804">Transcription</keyword>